<keyword evidence="4 7" id="KW-0548">Nucleotidyltransferase</keyword>
<geneLocation type="plastid" evidence="8"/>
<sequence length="77" mass="9144">MIYSRLIDNKSNQIIYKTEDLLKNSNNRYKTTMQIANRAKRRKYEDMNIIDESNIKPVIQAIMEMSDEMTQTQIIGE</sequence>
<dbReference type="GO" id="GO:0003677">
    <property type="term" value="F:DNA binding"/>
    <property type="evidence" value="ECO:0007669"/>
    <property type="project" value="UniProtKB-UniRule"/>
</dbReference>
<dbReference type="GO" id="GO:0000428">
    <property type="term" value="C:DNA-directed RNA polymerase complex"/>
    <property type="evidence" value="ECO:0007669"/>
    <property type="project" value="UniProtKB-KW"/>
</dbReference>
<evidence type="ECO:0000256" key="4">
    <source>
        <dbReference type="ARBA" id="ARBA00022695"/>
    </source>
</evidence>
<dbReference type="RefSeq" id="YP_009296440.1">
    <property type="nucleotide sequence ID" value="NC_031171.1"/>
</dbReference>
<evidence type="ECO:0000256" key="3">
    <source>
        <dbReference type="ARBA" id="ARBA00022679"/>
    </source>
</evidence>
<dbReference type="GeneID" id="29072780"/>
<keyword evidence="8" id="KW-0934">Plastid</keyword>
<dbReference type="GO" id="GO:0003899">
    <property type="term" value="F:DNA-directed RNA polymerase activity"/>
    <property type="evidence" value="ECO:0007669"/>
    <property type="project" value="UniProtKB-UniRule"/>
</dbReference>
<dbReference type="InterPro" id="IPR036161">
    <property type="entry name" value="RPB6/omega-like_sf"/>
</dbReference>
<dbReference type="EC" id="2.7.7.6" evidence="7"/>
<evidence type="ECO:0000256" key="6">
    <source>
        <dbReference type="ARBA" id="ARBA00048552"/>
    </source>
</evidence>
<gene>
    <name evidence="7 8" type="primary">rpoZ</name>
    <name evidence="8" type="ORF">Thor_083</name>
</gene>
<comment type="subunit">
    <text evidence="7">The RNAP catalytic core consists of 2 alpha, 1 beta, 1 beta' and 1 omega subunit. When a sigma factor is associated with the core the holoenzyme is formed, which can initiate transcription.</text>
</comment>
<proteinExistence type="inferred from homology"/>
<reference evidence="8" key="2">
    <citation type="journal article" date="2018" name="PLoS ONE">
        <title>Plastid genome analysis of three Nemaliophycidae red algal species suggests environmental adaptation for iron limited habitats.</title>
        <authorList>
            <person name="Cho C.H."/>
            <person name="Choi J.W."/>
            <person name="Lam D.W."/>
            <person name="Kim K.M."/>
            <person name="Yoon H.S."/>
        </authorList>
    </citation>
    <scope>NUCLEOTIDE SEQUENCE</scope>
</reference>
<dbReference type="AlphaFoldDB" id="A0A1C9CAH9"/>
<dbReference type="InterPro" id="IPR003716">
    <property type="entry name" value="DNA-dir_RNA_pol_omega"/>
</dbReference>
<evidence type="ECO:0000256" key="5">
    <source>
        <dbReference type="ARBA" id="ARBA00023163"/>
    </source>
</evidence>
<reference evidence="9" key="1">
    <citation type="submission" date="2016-11" db="EMBL/GenBank/DDBJ databases">
        <title>Complete Chloroplast Genome of Thorea hispida.</title>
        <authorList>
            <person name="Nan F."/>
            <person name="Xie S."/>
        </authorList>
    </citation>
    <scope>NUCLEOTIDE SEQUENCE</scope>
</reference>
<dbReference type="Gene3D" id="3.90.940.10">
    <property type="match status" value="1"/>
</dbReference>
<dbReference type="NCBIfam" id="NF001574">
    <property type="entry name" value="PRK00392.2-5"/>
    <property type="match status" value="1"/>
</dbReference>
<keyword evidence="9" id="KW-0150">Chloroplast</keyword>
<accession>A0A1C9CAH9</accession>
<evidence type="ECO:0000256" key="2">
    <source>
        <dbReference type="ARBA" id="ARBA00022478"/>
    </source>
</evidence>
<keyword evidence="5 7" id="KW-0804">Transcription</keyword>
<comment type="catalytic activity">
    <reaction evidence="6 7">
        <text>RNA(n) + a ribonucleoside 5'-triphosphate = RNA(n+1) + diphosphate</text>
        <dbReference type="Rhea" id="RHEA:21248"/>
        <dbReference type="Rhea" id="RHEA-COMP:14527"/>
        <dbReference type="Rhea" id="RHEA-COMP:17342"/>
        <dbReference type="ChEBI" id="CHEBI:33019"/>
        <dbReference type="ChEBI" id="CHEBI:61557"/>
        <dbReference type="ChEBI" id="CHEBI:140395"/>
        <dbReference type="EC" id="2.7.7.6"/>
    </reaction>
</comment>
<keyword evidence="2 7" id="KW-0240">DNA-directed RNA polymerase</keyword>
<dbReference type="SUPFAM" id="SSF63562">
    <property type="entry name" value="RPB6/omega subunit-like"/>
    <property type="match status" value="1"/>
</dbReference>
<organism evidence="8">
    <name type="scientific">Thorea hispida</name>
    <dbReference type="NCBI Taxonomy" id="202687"/>
    <lineage>
        <taxon>Eukaryota</taxon>
        <taxon>Rhodophyta</taxon>
        <taxon>Florideophyceae</taxon>
        <taxon>Nemaliophycidae</taxon>
        <taxon>Thoreales</taxon>
        <taxon>Thoreaceae</taxon>
        <taxon>Thorea</taxon>
    </lineage>
</organism>
<dbReference type="GO" id="GO:0006351">
    <property type="term" value="P:DNA-templated transcription"/>
    <property type="evidence" value="ECO:0007669"/>
    <property type="project" value="UniProtKB-UniRule"/>
</dbReference>
<name>A0A1C9CAH9_9FLOR</name>
<evidence type="ECO:0000256" key="1">
    <source>
        <dbReference type="ARBA" id="ARBA00006711"/>
    </source>
</evidence>
<comment type="similarity">
    <text evidence="1 7">Belongs to the RNA polymerase subunit omega family.</text>
</comment>
<evidence type="ECO:0000256" key="7">
    <source>
        <dbReference type="HAMAP-Rule" id="MF_00366"/>
    </source>
</evidence>
<dbReference type="EMBL" id="KX284714">
    <property type="protein sequence ID" value="AOM65375.1"/>
    <property type="molecule type" value="Genomic_DNA"/>
</dbReference>
<dbReference type="Pfam" id="PF01192">
    <property type="entry name" value="RNA_pol_Rpb6"/>
    <property type="match status" value="1"/>
</dbReference>
<keyword evidence="3 7" id="KW-0808">Transferase</keyword>
<comment type="function">
    <text evidence="7">Promotes RNA polymerase assembly. Latches the N- and C-terminal regions of the beta' subunit thereby facilitating its interaction with the beta and alpha subunits.</text>
</comment>
<evidence type="ECO:0000313" key="8">
    <source>
        <dbReference type="EMBL" id="AOM65375.1"/>
    </source>
</evidence>
<protein>
    <recommendedName>
        <fullName evidence="7">DNA-directed RNA polymerase subunit omega</fullName>
        <shortName evidence="7">RNAP omega subunit</shortName>
        <ecNumber evidence="7">2.7.7.6</ecNumber>
    </recommendedName>
    <alternativeName>
        <fullName evidence="7">RNA polymerase omega subunit</fullName>
    </alternativeName>
    <alternativeName>
        <fullName evidence="7">Transcriptase subunit omega</fullName>
    </alternativeName>
</protein>
<dbReference type="InterPro" id="IPR006110">
    <property type="entry name" value="Pol_omega/Rpo6/RPB6"/>
</dbReference>
<dbReference type="HAMAP" id="MF_00366">
    <property type="entry name" value="RNApol_bact_RpoZ"/>
    <property type="match status" value="1"/>
</dbReference>
<evidence type="ECO:0000313" key="9">
    <source>
        <dbReference type="EMBL" id="ARX95937.1"/>
    </source>
</evidence>
<dbReference type="EMBL" id="KY083065">
    <property type="protein sequence ID" value="ARX95937.1"/>
    <property type="molecule type" value="Genomic_DNA"/>
</dbReference>